<evidence type="ECO:0000313" key="1">
    <source>
        <dbReference type="EMBL" id="KRX31402.1"/>
    </source>
</evidence>
<name>A0A0V0SX77_9BILA</name>
<protein>
    <submittedName>
        <fullName evidence="1">Uncharacterized protein</fullName>
    </submittedName>
</protein>
<evidence type="ECO:0000313" key="2">
    <source>
        <dbReference type="Proteomes" id="UP000055048"/>
    </source>
</evidence>
<sequence length="44" mass="5226">MSNYWAHAWYVFETLKESTCMYNGNYSEHLRNYGKFDKVAGLSI</sequence>
<proteinExistence type="predicted"/>
<reference evidence="1 2" key="1">
    <citation type="submission" date="2015-01" db="EMBL/GenBank/DDBJ databases">
        <title>Evolution of Trichinella species and genotypes.</title>
        <authorList>
            <person name="Korhonen P.K."/>
            <person name="Edoardo P."/>
            <person name="Giuseppe L.R."/>
            <person name="Gasser R.B."/>
        </authorList>
    </citation>
    <scope>NUCLEOTIDE SEQUENCE [LARGE SCALE GENOMIC DNA]</scope>
    <source>
        <strain evidence="1">ISS417</strain>
    </source>
</reference>
<organism evidence="1 2">
    <name type="scientific">Trichinella murrelli</name>
    <dbReference type="NCBI Taxonomy" id="144512"/>
    <lineage>
        <taxon>Eukaryota</taxon>
        <taxon>Metazoa</taxon>
        <taxon>Ecdysozoa</taxon>
        <taxon>Nematoda</taxon>
        <taxon>Enoplea</taxon>
        <taxon>Dorylaimia</taxon>
        <taxon>Trichinellida</taxon>
        <taxon>Trichinellidae</taxon>
        <taxon>Trichinella</taxon>
    </lineage>
</organism>
<dbReference type="AlphaFoldDB" id="A0A0V0SX77"/>
<dbReference type="EMBL" id="JYDJ01001792">
    <property type="protein sequence ID" value="KRX31402.1"/>
    <property type="molecule type" value="Genomic_DNA"/>
</dbReference>
<dbReference type="Proteomes" id="UP000055048">
    <property type="component" value="Unassembled WGS sequence"/>
</dbReference>
<dbReference type="OrthoDB" id="5928840at2759"/>
<gene>
    <name evidence="1" type="ORF">T05_8444</name>
</gene>
<comment type="caution">
    <text evidence="1">The sequence shown here is derived from an EMBL/GenBank/DDBJ whole genome shotgun (WGS) entry which is preliminary data.</text>
</comment>
<accession>A0A0V0SX77</accession>
<keyword evidence="2" id="KW-1185">Reference proteome</keyword>